<dbReference type="OMA" id="NCIYNTA"/>
<sequence>MVEYIPFHKNCKNMTVVGELEITPDGIGCKVNEFLQVMYFACKSADEMKSIQDHGFPLVDGNCGKGVYMYRNYSDAIADSSNFIIFTRVTKGNFKEIVPSDLPNLNITNIDRVVLTDGDKITNCIYNTANIDIIAFLEFVDK</sequence>
<proteinExistence type="predicted"/>
<keyword evidence="2" id="KW-1185">Reference proteome</keyword>
<evidence type="ECO:0000313" key="1">
    <source>
        <dbReference type="EMBL" id="ELP83995.1"/>
    </source>
</evidence>
<dbReference type="KEGG" id="eiv:EIN_345810"/>
<reference evidence="1 2" key="1">
    <citation type="submission" date="2012-10" db="EMBL/GenBank/DDBJ databases">
        <authorList>
            <person name="Zafar N."/>
            <person name="Inman J."/>
            <person name="Hall N."/>
            <person name="Lorenzi H."/>
            <person name="Caler E."/>
        </authorList>
    </citation>
    <scope>NUCLEOTIDE SEQUENCE [LARGE SCALE GENOMIC DNA]</scope>
    <source>
        <strain evidence="1 2">IP1</strain>
    </source>
</reference>
<accession>L7FK49</accession>
<organism evidence="1 2">
    <name type="scientific">Entamoeba invadens IP1</name>
    <dbReference type="NCBI Taxonomy" id="370355"/>
    <lineage>
        <taxon>Eukaryota</taxon>
        <taxon>Amoebozoa</taxon>
        <taxon>Evosea</taxon>
        <taxon>Archamoebae</taxon>
        <taxon>Mastigamoebida</taxon>
        <taxon>Entamoebidae</taxon>
        <taxon>Entamoeba</taxon>
    </lineage>
</organism>
<dbReference type="RefSeq" id="XP_004183341.1">
    <property type="nucleotide sequence ID" value="XM_004183293.1"/>
</dbReference>
<dbReference type="GeneID" id="14882981"/>
<name>L7FK49_ENTIV</name>
<evidence type="ECO:0000313" key="2">
    <source>
        <dbReference type="Proteomes" id="UP000014680"/>
    </source>
</evidence>
<dbReference type="VEuPathDB" id="AmoebaDB:EIN_345810"/>
<gene>
    <name evidence="1" type="ORF">EIN_345810</name>
</gene>
<dbReference type="OrthoDB" id="26162at2759"/>
<evidence type="ECO:0008006" key="3">
    <source>
        <dbReference type="Google" id="ProtNLM"/>
    </source>
</evidence>
<dbReference type="Proteomes" id="UP000014680">
    <property type="component" value="Unassembled WGS sequence"/>
</dbReference>
<dbReference type="AlphaFoldDB" id="L7FK49"/>
<dbReference type="EMBL" id="KB207186">
    <property type="protein sequence ID" value="ELP83995.1"/>
    <property type="molecule type" value="Genomic_DNA"/>
</dbReference>
<protein>
    <recommendedName>
        <fullName evidence="3">PARP catalytic domain-containing protein</fullName>
    </recommendedName>
</protein>